<organism evidence="1 2">
    <name type="scientific">Grus japonensis</name>
    <name type="common">Japanese crane</name>
    <name type="synonym">Red-crowned crane</name>
    <dbReference type="NCBI Taxonomy" id="30415"/>
    <lineage>
        <taxon>Eukaryota</taxon>
        <taxon>Metazoa</taxon>
        <taxon>Chordata</taxon>
        <taxon>Craniata</taxon>
        <taxon>Vertebrata</taxon>
        <taxon>Euteleostomi</taxon>
        <taxon>Archelosauria</taxon>
        <taxon>Archosauria</taxon>
        <taxon>Dinosauria</taxon>
        <taxon>Saurischia</taxon>
        <taxon>Theropoda</taxon>
        <taxon>Coelurosauria</taxon>
        <taxon>Aves</taxon>
        <taxon>Neognathae</taxon>
        <taxon>Neoaves</taxon>
        <taxon>Gruiformes</taxon>
        <taxon>Gruidae</taxon>
        <taxon>Grus</taxon>
    </lineage>
</organism>
<dbReference type="GO" id="GO:0004860">
    <property type="term" value="F:protein kinase inhibitor activity"/>
    <property type="evidence" value="ECO:0007669"/>
    <property type="project" value="UniProtKB-KW"/>
</dbReference>
<keyword evidence="2" id="KW-1185">Reference proteome</keyword>
<evidence type="ECO:0000313" key="1">
    <source>
        <dbReference type="EMBL" id="GAB0177359.1"/>
    </source>
</evidence>
<proteinExistence type="predicted"/>
<name>A0ABC9VVC1_GRUJA</name>
<dbReference type="Proteomes" id="UP001623348">
    <property type="component" value="Unassembled WGS sequence"/>
</dbReference>
<sequence length="114" mass="12548">MVGFLGCKHTMPAHLQFFIHQLPQVLLCRGALNPFIPQSVLVPGIALTKVQDLALVLVELHEVHVSPLLKLIKVLLDGIPPLKRINCTTHLVSSANLLRVHSNPTISIIDEDVE</sequence>
<keyword evidence="1" id="KW-0649">Protein kinase inhibitor</keyword>
<dbReference type="AlphaFoldDB" id="A0ABC9VVC1"/>
<protein>
    <submittedName>
        <fullName evidence="1">cAMP-dependent protein kinase inhibitor alpha</fullName>
    </submittedName>
</protein>
<comment type="caution">
    <text evidence="1">The sequence shown here is derived from an EMBL/GenBank/DDBJ whole genome shotgun (WGS) entry which is preliminary data.</text>
</comment>
<dbReference type="EMBL" id="BAAFJT010000001">
    <property type="protein sequence ID" value="GAB0177359.1"/>
    <property type="molecule type" value="Genomic_DNA"/>
</dbReference>
<reference evidence="1 2" key="1">
    <citation type="submission" date="2024-06" db="EMBL/GenBank/DDBJ databases">
        <title>The draft genome of Grus japonensis, version 3.</title>
        <authorList>
            <person name="Nabeshima K."/>
            <person name="Suzuki S."/>
            <person name="Onuma M."/>
        </authorList>
    </citation>
    <scope>NUCLEOTIDE SEQUENCE [LARGE SCALE GENOMIC DNA]</scope>
    <source>
        <strain evidence="1 2">451A</strain>
    </source>
</reference>
<gene>
    <name evidence="1" type="ORF">GRJ2_000201100</name>
</gene>
<evidence type="ECO:0000313" key="2">
    <source>
        <dbReference type="Proteomes" id="UP001623348"/>
    </source>
</evidence>
<accession>A0ABC9VVC1</accession>